<dbReference type="OrthoDB" id="3252468at2"/>
<evidence type="ECO:0000256" key="5">
    <source>
        <dbReference type="SAM" id="SignalP"/>
    </source>
</evidence>
<keyword evidence="8" id="KW-1185">Reference proteome</keyword>
<dbReference type="PANTHER" id="PTHR43248">
    <property type="entry name" value="2-SUCCINYL-6-HYDROXY-2,4-CYCLOHEXADIENE-1-CARBOXYLATE SYNTHASE"/>
    <property type="match status" value="1"/>
</dbReference>
<gene>
    <name evidence="7" type="ORF">BKA03_000421</name>
</gene>
<dbReference type="RefSeq" id="WP_062074720.1">
    <property type="nucleotide sequence ID" value="NZ_BBRC01000004.1"/>
</dbReference>
<evidence type="ECO:0000256" key="1">
    <source>
        <dbReference type="ARBA" id="ARBA00010088"/>
    </source>
</evidence>
<dbReference type="AlphaFoldDB" id="A0A7Y9Z7K6"/>
<keyword evidence="2 5" id="KW-0732">Signal</keyword>
<dbReference type="Gene3D" id="3.40.50.1820">
    <property type="entry name" value="alpha/beta hydrolase"/>
    <property type="match status" value="1"/>
</dbReference>
<organism evidence="7 8">
    <name type="scientific">Demequina lutea</name>
    <dbReference type="NCBI Taxonomy" id="431489"/>
    <lineage>
        <taxon>Bacteria</taxon>
        <taxon>Bacillati</taxon>
        <taxon>Actinomycetota</taxon>
        <taxon>Actinomycetes</taxon>
        <taxon>Micrococcales</taxon>
        <taxon>Demequinaceae</taxon>
        <taxon>Demequina</taxon>
    </lineage>
</organism>
<dbReference type="InterPro" id="IPR051601">
    <property type="entry name" value="Serine_prot/Carboxylest_S33"/>
</dbReference>
<evidence type="ECO:0000313" key="8">
    <source>
        <dbReference type="Proteomes" id="UP000547973"/>
    </source>
</evidence>
<accession>A0A7Y9Z7K6</accession>
<dbReference type="Pfam" id="PF08386">
    <property type="entry name" value="Abhydrolase_4"/>
    <property type="match status" value="1"/>
</dbReference>
<dbReference type="GO" id="GO:0016787">
    <property type="term" value="F:hydrolase activity"/>
    <property type="evidence" value="ECO:0007669"/>
    <property type="project" value="UniProtKB-KW"/>
</dbReference>
<feature type="chain" id="PRO_5038977124" evidence="5">
    <location>
        <begin position="21"/>
        <end position="513"/>
    </location>
</feature>
<dbReference type="InterPro" id="IPR029058">
    <property type="entry name" value="AB_hydrolase_fold"/>
</dbReference>
<reference evidence="7 8" key="1">
    <citation type="submission" date="2020-07" db="EMBL/GenBank/DDBJ databases">
        <title>Sequencing the genomes of 1000 actinobacteria strains.</title>
        <authorList>
            <person name="Klenk H.-P."/>
        </authorList>
    </citation>
    <scope>NUCLEOTIDE SEQUENCE [LARGE SCALE GENOMIC DNA]</scope>
    <source>
        <strain evidence="7 8">DSM 19970</strain>
    </source>
</reference>
<evidence type="ECO:0000256" key="3">
    <source>
        <dbReference type="ARBA" id="ARBA00022801"/>
    </source>
</evidence>
<dbReference type="PROSITE" id="PS51257">
    <property type="entry name" value="PROKAR_LIPOPROTEIN"/>
    <property type="match status" value="1"/>
</dbReference>
<dbReference type="Proteomes" id="UP000547973">
    <property type="component" value="Unassembled WGS sequence"/>
</dbReference>
<dbReference type="SUPFAM" id="SSF53474">
    <property type="entry name" value="alpha/beta-Hydrolases"/>
    <property type="match status" value="1"/>
</dbReference>
<evidence type="ECO:0000313" key="7">
    <source>
        <dbReference type="EMBL" id="NYI40302.1"/>
    </source>
</evidence>
<feature type="region of interest" description="Disordered" evidence="4">
    <location>
        <begin position="22"/>
        <end position="55"/>
    </location>
</feature>
<sequence>MKRIAVLAASAVLLTGCSLLPTTGGKSPSPSPSPTVSAAPAVSGAPADPSSSPVYQQSVSWKDCGTLQCATIKVPLDWSAPDGPTIGIAINRRLANDQAHRVGSLLINPGGPGASGKDLLAHFETIAGKKLLDSYDVIGFDPRGVGESDPISCGDGKALDAYFVKDFIVSEQKDLDQAVARNAAFAKACLAKSGPIFQNVDTVSAARDMDVIRAVLGDDHLNYLGFSYGTQLGATYAEIYPAKVGRVVLDGAVDISLSSEEQSITQATGFENALKNFIVWCHQQATCPLTGDVEQSRQQIADIAVQARDHTYASGGDTPVDGNLMVYGMVVTLYDQNSWQYLELALKEVIDQGTAKTFYALGNFYLDRNGDTGAYTTNSTAAFTAISCLDSAQEDWTIAKQRDFASKIEAVAPTFGWWFAGSVGCEGWPYHAHQTVTKIVNATSAAPMLVVGTTNDPATPYTWAQSLAKQLGATLLTFKGEGHTAYGRSNQCITDAVDGFLVGGVMPPSGVTC</sequence>
<feature type="signal peptide" evidence="5">
    <location>
        <begin position="1"/>
        <end position="20"/>
    </location>
</feature>
<evidence type="ECO:0000256" key="2">
    <source>
        <dbReference type="ARBA" id="ARBA00022729"/>
    </source>
</evidence>
<protein>
    <submittedName>
        <fullName evidence="7">Pimeloyl-ACP methyl ester carboxylesterase</fullName>
    </submittedName>
</protein>
<comment type="similarity">
    <text evidence="1">Belongs to the peptidase S33 family.</text>
</comment>
<dbReference type="EMBL" id="JACBZO010000001">
    <property type="protein sequence ID" value="NYI40302.1"/>
    <property type="molecule type" value="Genomic_DNA"/>
</dbReference>
<feature type="domain" description="Peptidase S33 tripeptidyl aminopeptidase-like C-terminal" evidence="6">
    <location>
        <begin position="419"/>
        <end position="513"/>
    </location>
</feature>
<keyword evidence="3" id="KW-0378">Hydrolase</keyword>
<comment type="caution">
    <text evidence="7">The sequence shown here is derived from an EMBL/GenBank/DDBJ whole genome shotgun (WGS) entry which is preliminary data.</text>
</comment>
<proteinExistence type="inferred from homology"/>
<dbReference type="PANTHER" id="PTHR43248:SF29">
    <property type="entry name" value="TRIPEPTIDYL AMINOPEPTIDASE"/>
    <property type="match status" value="1"/>
</dbReference>
<evidence type="ECO:0000259" key="6">
    <source>
        <dbReference type="Pfam" id="PF08386"/>
    </source>
</evidence>
<evidence type="ECO:0000256" key="4">
    <source>
        <dbReference type="SAM" id="MobiDB-lite"/>
    </source>
</evidence>
<dbReference type="InterPro" id="IPR013595">
    <property type="entry name" value="Pept_S33_TAP-like_C"/>
</dbReference>
<name>A0A7Y9Z7K6_9MICO</name>